<accession>B2VBH6</accession>
<gene>
    <name evidence="1" type="ordered locus">ETA_24030</name>
</gene>
<reference evidence="1 2" key="1">
    <citation type="journal article" date="2008" name="Environ. Microbiol.">
        <title>The genome of Erwinia tasmaniensis strain Et1/99, a non-pathogenic bacterium in the genus Erwinia.</title>
        <authorList>
            <person name="Kube M."/>
            <person name="Migdoll A.M."/>
            <person name="Mueller I."/>
            <person name="Kuhl H."/>
            <person name="Beck A."/>
            <person name="Reinhardt R."/>
            <person name="Geider K."/>
        </authorList>
    </citation>
    <scope>NUCLEOTIDE SEQUENCE [LARGE SCALE GENOMIC DNA]</scope>
    <source>
        <strain evidence="2">DSM 17950 / CFBP 7177 / CIP 109463 / NCPPB 4357 / Et1/99</strain>
    </source>
</reference>
<proteinExistence type="predicted"/>
<dbReference type="AlphaFoldDB" id="B2VBH6"/>
<sequence>MECRFSGELPFPELISCVGVMIIISHSDWHTLAALSFSRGDFHRALQMAISFIGRISMPEDL</sequence>
<dbReference type="KEGG" id="eta:ETA_24030"/>
<evidence type="ECO:0000313" key="1">
    <source>
        <dbReference type="EMBL" id="CAO97449.1"/>
    </source>
</evidence>
<protein>
    <submittedName>
        <fullName evidence="1">Uncharacterized protein</fullName>
    </submittedName>
</protein>
<dbReference type="Proteomes" id="UP000001726">
    <property type="component" value="Chromosome"/>
</dbReference>
<organism evidence="1 2">
    <name type="scientific">Erwinia tasmaniensis (strain DSM 17950 / CFBP 7177 / CIP 109463 / NCPPB 4357 / Et1/99)</name>
    <dbReference type="NCBI Taxonomy" id="465817"/>
    <lineage>
        <taxon>Bacteria</taxon>
        <taxon>Pseudomonadati</taxon>
        <taxon>Pseudomonadota</taxon>
        <taxon>Gammaproteobacteria</taxon>
        <taxon>Enterobacterales</taxon>
        <taxon>Erwiniaceae</taxon>
        <taxon>Erwinia</taxon>
    </lineage>
</organism>
<dbReference type="HOGENOM" id="CLU_2897249_0_0_6"/>
<dbReference type="EMBL" id="CU468135">
    <property type="protein sequence ID" value="CAO97449.1"/>
    <property type="molecule type" value="Genomic_DNA"/>
</dbReference>
<evidence type="ECO:0000313" key="2">
    <source>
        <dbReference type="Proteomes" id="UP000001726"/>
    </source>
</evidence>
<keyword evidence="2" id="KW-1185">Reference proteome</keyword>
<name>B2VBH6_ERWT9</name>